<dbReference type="GO" id="GO:0016787">
    <property type="term" value="F:hydrolase activity"/>
    <property type="evidence" value="ECO:0007669"/>
    <property type="project" value="UniProtKB-KW"/>
</dbReference>
<dbReference type="Pfam" id="PF03959">
    <property type="entry name" value="FSH1"/>
    <property type="match status" value="1"/>
</dbReference>
<dbReference type="GO" id="GO:0005737">
    <property type="term" value="C:cytoplasm"/>
    <property type="evidence" value="ECO:0007669"/>
    <property type="project" value="TreeGrafter"/>
</dbReference>
<evidence type="ECO:0000259" key="3">
    <source>
        <dbReference type="Pfam" id="PF03959"/>
    </source>
</evidence>
<dbReference type="WBParaSite" id="sdigi.contig78.g3786.t1">
    <property type="protein sequence ID" value="sdigi.contig78.g3786.t1"/>
    <property type="gene ID" value="sdigi.contig78.g3786"/>
</dbReference>
<dbReference type="GO" id="GO:0032526">
    <property type="term" value="P:response to retinoic acid"/>
    <property type="evidence" value="ECO:0007669"/>
    <property type="project" value="TreeGrafter"/>
</dbReference>
<proteinExistence type="inferred from homology"/>
<sequence length="178" mass="20325">MNAPFEVEMEQDARTTNTASDCRGWWYVAHRFYTKEVRDYEGFDESVQAVVDFARKEGPFDGILGFSQGATLAFLLSALKTNGDVDINFRFLILISGFPSRYQEHQKLIKIPQPNLPCLHVYGETDEVVSHELSAKLVEVFDKNMIVVVKHPGGHMIPNMVKYKAAIDQFFEIVKIYT</sequence>
<dbReference type="InterPro" id="IPR029058">
    <property type="entry name" value="AB_hydrolase_fold"/>
</dbReference>
<dbReference type="GO" id="GO:0005634">
    <property type="term" value="C:nucleus"/>
    <property type="evidence" value="ECO:0007669"/>
    <property type="project" value="TreeGrafter"/>
</dbReference>
<evidence type="ECO:0000313" key="5">
    <source>
        <dbReference type="WBParaSite" id="sdigi.contig78.g3786.t1"/>
    </source>
</evidence>
<reference evidence="5" key="1">
    <citation type="submission" date="2022-11" db="UniProtKB">
        <authorList>
            <consortium name="WormBaseParasite"/>
        </authorList>
    </citation>
    <scope>IDENTIFICATION</scope>
</reference>
<dbReference type="PANTHER" id="PTHR48070:SF6">
    <property type="entry name" value="ESTERASE OVCA2"/>
    <property type="match status" value="1"/>
</dbReference>
<keyword evidence="4" id="KW-1185">Reference proteome</keyword>
<dbReference type="Proteomes" id="UP000887581">
    <property type="component" value="Unplaced"/>
</dbReference>
<keyword evidence="2" id="KW-0378">Hydrolase</keyword>
<evidence type="ECO:0000313" key="4">
    <source>
        <dbReference type="Proteomes" id="UP000887581"/>
    </source>
</evidence>
<dbReference type="SUPFAM" id="SSF53474">
    <property type="entry name" value="alpha/beta-Hydrolases"/>
    <property type="match status" value="1"/>
</dbReference>
<accession>A0A915Q229</accession>
<protein>
    <submittedName>
        <fullName evidence="5">Serine hydrolase FSH domain-containing protein</fullName>
    </submittedName>
</protein>
<dbReference type="InterPro" id="IPR050593">
    <property type="entry name" value="LovG"/>
</dbReference>
<name>A0A915Q229_9BILA</name>
<dbReference type="PANTHER" id="PTHR48070">
    <property type="entry name" value="ESTERASE OVCA2"/>
    <property type="match status" value="1"/>
</dbReference>
<organism evidence="4 5">
    <name type="scientific">Setaria digitata</name>
    <dbReference type="NCBI Taxonomy" id="48799"/>
    <lineage>
        <taxon>Eukaryota</taxon>
        <taxon>Metazoa</taxon>
        <taxon>Ecdysozoa</taxon>
        <taxon>Nematoda</taxon>
        <taxon>Chromadorea</taxon>
        <taxon>Rhabditida</taxon>
        <taxon>Spirurina</taxon>
        <taxon>Spiruromorpha</taxon>
        <taxon>Filarioidea</taxon>
        <taxon>Setariidae</taxon>
        <taxon>Setaria</taxon>
    </lineage>
</organism>
<dbReference type="InterPro" id="IPR005645">
    <property type="entry name" value="FSH-like_dom"/>
</dbReference>
<dbReference type="AlphaFoldDB" id="A0A915Q229"/>
<comment type="similarity">
    <text evidence="1">Belongs to the LovG family.</text>
</comment>
<dbReference type="Gene3D" id="3.40.50.1820">
    <property type="entry name" value="alpha/beta hydrolase"/>
    <property type="match status" value="1"/>
</dbReference>
<evidence type="ECO:0000256" key="2">
    <source>
        <dbReference type="ARBA" id="ARBA00022801"/>
    </source>
</evidence>
<feature type="domain" description="Serine hydrolase" evidence="3">
    <location>
        <begin position="2"/>
        <end position="166"/>
    </location>
</feature>
<evidence type="ECO:0000256" key="1">
    <source>
        <dbReference type="ARBA" id="ARBA00005863"/>
    </source>
</evidence>